<evidence type="ECO:0000313" key="3">
    <source>
        <dbReference type="Proteomes" id="UP000503310"/>
    </source>
</evidence>
<sequence>MKLNELEKIESQKELKTEAGFALSTLITSLPLIISSIAPLVGLIKSAIAPEGEIKDKLVQFKWNNNVKKASNALDYYSVF</sequence>
<evidence type="ECO:0000313" key="2">
    <source>
        <dbReference type="EMBL" id="QIW62645.1"/>
    </source>
</evidence>
<dbReference type="Proteomes" id="UP000503310">
    <property type="component" value="Chromosome"/>
</dbReference>
<organism evidence="2 3">
    <name type="scientific">Mycoplasmopsis gallinacea</name>
    <dbReference type="NCBI Taxonomy" id="29556"/>
    <lineage>
        <taxon>Bacteria</taxon>
        <taxon>Bacillati</taxon>
        <taxon>Mycoplasmatota</taxon>
        <taxon>Mycoplasmoidales</taxon>
        <taxon>Metamycoplasmataceae</taxon>
        <taxon>Mycoplasmopsis</taxon>
    </lineage>
</organism>
<reference evidence="2 3" key="1">
    <citation type="submission" date="2019-12" db="EMBL/GenBank/DDBJ databases">
        <title>Sequencing and analysis of the whole genome of Mycoplasma gallinaceum strain Peacock20181011.</title>
        <authorList>
            <person name="Liu X."/>
            <person name="Qin Z."/>
            <person name="Xu H."/>
        </authorList>
    </citation>
    <scope>NUCLEOTIDE SEQUENCE [LARGE SCALE GENOMIC DNA]</scope>
    <source>
        <strain evidence="2 3">Peacock20181011</strain>
    </source>
</reference>
<protein>
    <submittedName>
        <fullName evidence="2">Uncharacterized protein</fullName>
    </submittedName>
</protein>
<keyword evidence="1" id="KW-0812">Transmembrane</keyword>
<dbReference type="EMBL" id="CP047225">
    <property type="protein sequence ID" value="QIW62645.1"/>
    <property type="molecule type" value="Genomic_DNA"/>
</dbReference>
<dbReference type="RefSeq" id="WP_167845579.1">
    <property type="nucleotide sequence ID" value="NZ_CP047225.1"/>
</dbReference>
<keyword evidence="1" id="KW-0472">Membrane</keyword>
<proteinExistence type="predicted"/>
<feature type="transmembrane region" description="Helical" evidence="1">
    <location>
        <begin position="21"/>
        <end position="44"/>
    </location>
</feature>
<accession>A0A6H0V828</accession>
<evidence type="ECO:0000256" key="1">
    <source>
        <dbReference type="SAM" id="Phobius"/>
    </source>
</evidence>
<name>A0A6H0V828_9BACT</name>
<dbReference type="AlphaFoldDB" id="A0A6H0V828"/>
<keyword evidence="1" id="KW-1133">Transmembrane helix</keyword>
<gene>
    <name evidence="2" type="ORF">GOQ20_04535</name>
</gene>